<evidence type="ECO:0000313" key="3">
    <source>
        <dbReference type="EMBL" id="KAJ9187048.1"/>
    </source>
</evidence>
<comment type="caution">
    <text evidence="3">The sequence shown here is derived from an EMBL/GenBank/DDBJ whole genome shotgun (WGS) entry which is preliminary data.</text>
</comment>
<feature type="compositionally biased region" description="Polar residues" evidence="1">
    <location>
        <begin position="218"/>
        <end position="227"/>
    </location>
</feature>
<gene>
    <name evidence="3" type="ORF">P3X46_002545</name>
</gene>
<dbReference type="PANTHER" id="PTHR34482">
    <property type="entry name" value="DNA DAMAGE-INDUCIBLE PROTEIN 1-LIKE"/>
    <property type="match status" value="1"/>
</dbReference>
<feature type="domain" description="Retrotransposon gag" evidence="2">
    <location>
        <begin position="37"/>
        <end position="131"/>
    </location>
</feature>
<dbReference type="PANTHER" id="PTHR34482:SF36">
    <property type="entry name" value="RETROTRANSPOSON GAG DOMAIN-CONTAINING PROTEIN"/>
    <property type="match status" value="1"/>
</dbReference>
<evidence type="ECO:0000259" key="2">
    <source>
        <dbReference type="Pfam" id="PF03732"/>
    </source>
</evidence>
<proteinExistence type="predicted"/>
<dbReference type="Pfam" id="PF03732">
    <property type="entry name" value="Retrotrans_gag"/>
    <property type="match status" value="1"/>
</dbReference>
<feature type="compositionally biased region" description="Polar residues" evidence="1">
    <location>
        <begin position="175"/>
        <end position="184"/>
    </location>
</feature>
<dbReference type="Proteomes" id="UP001174677">
    <property type="component" value="Chromosome 2"/>
</dbReference>
<dbReference type="EMBL" id="JARPOI010000002">
    <property type="protein sequence ID" value="KAJ9187048.1"/>
    <property type="molecule type" value="Genomic_DNA"/>
</dbReference>
<organism evidence="3 4">
    <name type="scientific">Hevea brasiliensis</name>
    <name type="common">Para rubber tree</name>
    <name type="synonym">Siphonia brasiliensis</name>
    <dbReference type="NCBI Taxonomy" id="3981"/>
    <lineage>
        <taxon>Eukaryota</taxon>
        <taxon>Viridiplantae</taxon>
        <taxon>Streptophyta</taxon>
        <taxon>Embryophyta</taxon>
        <taxon>Tracheophyta</taxon>
        <taxon>Spermatophyta</taxon>
        <taxon>Magnoliopsida</taxon>
        <taxon>eudicotyledons</taxon>
        <taxon>Gunneridae</taxon>
        <taxon>Pentapetalae</taxon>
        <taxon>rosids</taxon>
        <taxon>fabids</taxon>
        <taxon>Malpighiales</taxon>
        <taxon>Euphorbiaceae</taxon>
        <taxon>Crotonoideae</taxon>
        <taxon>Micrandreae</taxon>
        <taxon>Hevea</taxon>
    </lineage>
</organism>
<evidence type="ECO:0000256" key="1">
    <source>
        <dbReference type="SAM" id="MobiDB-lite"/>
    </source>
</evidence>
<protein>
    <recommendedName>
        <fullName evidence="2">Retrotransposon gag domain-containing protein</fullName>
    </recommendedName>
</protein>
<feature type="compositionally biased region" description="Low complexity" evidence="1">
    <location>
        <begin position="189"/>
        <end position="209"/>
    </location>
</feature>
<dbReference type="InterPro" id="IPR005162">
    <property type="entry name" value="Retrotrans_gag_dom"/>
</dbReference>
<name>A0ABQ9N5K4_HEVBR</name>
<accession>A0ABQ9N5K4</accession>
<sequence length="248" mass="28575">FFGKREDDPMAAENWLDRTIRVLKQLNCTPEQNLVGAVSLLQDDAYQWWDTVTSEVQLEQITWEFFLTEFRKKYISKVYLEERRREFISLRQRQLSVAEYEREFVRLSRYGREIVPTEAERCRRFEEGLNDNIKVMITALEITDFSKLVDAASKVERVRINEQNRRERQQKRGLGQSSAFSTPSKKSKGPPAQSSRPPQGQGQSQGPRPQFTPRRGQPTPSMGSSPDQPLHLLPVSTVRSGVKGSVGE</sequence>
<feature type="region of interest" description="Disordered" evidence="1">
    <location>
        <begin position="160"/>
        <end position="248"/>
    </location>
</feature>
<reference evidence="3" key="1">
    <citation type="journal article" date="2023" name="Plant Biotechnol. J.">
        <title>Chromosome-level wild Hevea brasiliensis genome provides new tools for genomic-assisted breeding and valuable loci to elevate rubber yield.</title>
        <authorList>
            <person name="Cheng H."/>
            <person name="Song X."/>
            <person name="Hu Y."/>
            <person name="Wu T."/>
            <person name="Yang Q."/>
            <person name="An Z."/>
            <person name="Feng S."/>
            <person name="Deng Z."/>
            <person name="Wu W."/>
            <person name="Zeng X."/>
            <person name="Tu M."/>
            <person name="Wang X."/>
            <person name="Huang H."/>
        </authorList>
    </citation>
    <scope>NUCLEOTIDE SEQUENCE</scope>
    <source>
        <strain evidence="3">MT/VB/25A 57/8</strain>
    </source>
</reference>
<keyword evidence="4" id="KW-1185">Reference proteome</keyword>
<feature type="non-terminal residue" evidence="3">
    <location>
        <position position="1"/>
    </location>
</feature>
<evidence type="ECO:0000313" key="4">
    <source>
        <dbReference type="Proteomes" id="UP001174677"/>
    </source>
</evidence>